<accession>A0A1X0NPY1</accession>
<dbReference type="AlphaFoldDB" id="A0A1X0NPY1"/>
<feature type="transmembrane region" description="Helical" evidence="6">
    <location>
        <begin position="149"/>
        <end position="167"/>
    </location>
</feature>
<reference evidence="8 9" key="1">
    <citation type="submission" date="2017-03" db="EMBL/GenBank/DDBJ databases">
        <title>An alternative strategy for trypanosome survival in the mammalian bloodstream revealed through genome and transcriptome analysis of the ubiquitous bovine parasite Trypanosoma (Megatrypanum) theileri.</title>
        <authorList>
            <person name="Kelly S."/>
            <person name="Ivens A."/>
            <person name="Mott A."/>
            <person name="O'Neill E."/>
            <person name="Emms D."/>
            <person name="Macleod O."/>
            <person name="Voorheis P."/>
            <person name="Matthews J."/>
            <person name="Matthews K."/>
            <person name="Carrington M."/>
        </authorList>
    </citation>
    <scope>NUCLEOTIDE SEQUENCE [LARGE SCALE GENOMIC DNA]</scope>
    <source>
        <strain evidence="8">Edinburgh</strain>
    </source>
</reference>
<dbReference type="PANTHER" id="PTHR12560:SF0">
    <property type="entry name" value="LD18904P"/>
    <property type="match status" value="1"/>
</dbReference>
<dbReference type="Proteomes" id="UP000192257">
    <property type="component" value="Unassembled WGS sequence"/>
</dbReference>
<name>A0A1X0NPY1_9TRYP</name>
<dbReference type="PROSITE" id="PS50922">
    <property type="entry name" value="TLC"/>
    <property type="match status" value="1"/>
</dbReference>
<proteinExistence type="predicted"/>
<comment type="subcellular location">
    <subcellularLocation>
        <location evidence="1">Membrane</location>
        <topology evidence="1">Multi-pass membrane protein</topology>
    </subcellularLocation>
</comment>
<evidence type="ECO:0000256" key="4">
    <source>
        <dbReference type="ARBA" id="ARBA00023136"/>
    </source>
</evidence>
<protein>
    <submittedName>
        <fullName evidence="8">Putative dihydroceramide synthase</fullName>
    </submittedName>
</protein>
<dbReference type="GO" id="GO:0005783">
    <property type="term" value="C:endoplasmic reticulum"/>
    <property type="evidence" value="ECO:0007669"/>
    <property type="project" value="TreeGrafter"/>
</dbReference>
<dbReference type="STRING" id="67003.A0A1X0NPY1"/>
<dbReference type="GeneID" id="39987723"/>
<feature type="transmembrane region" description="Helical" evidence="6">
    <location>
        <begin position="81"/>
        <end position="102"/>
    </location>
</feature>
<dbReference type="GO" id="GO:0046513">
    <property type="term" value="P:ceramide biosynthetic process"/>
    <property type="evidence" value="ECO:0007669"/>
    <property type="project" value="InterPro"/>
</dbReference>
<dbReference type="InterPro" id="IPR006634">
    <property type="entry name" value="TLC-dom"/>
</dbReference>
<dbReference type="Pfam" id="PF03798">
    <property type="entry name" value="TRAM_LAG1_CLN8"/>
    <property type="match status" value="1"/>
</dbReference>
<dbReference type="VEuPathDB" id="TriTrypDB:TM35_000262060"/>
<dbReference type="EMBL" id="NBCO01000026">
    <property type="protein sequence ID" value="ORC86754.1"/>
    <property type="molecule type" value="Genomic_DNA"/>
</dbReference>
<keyword evidence="2 5" id="KW-0812">Transmembrane</keyword>
<evidence type="ECO:0000256" key="1">
    <source>
        <dbReference type="ARBA" id="ARBA00004141"/>
    </source>
</evidence>
<keyword evidence="3 6" id="KW-1133">Transmembrane helix</keyword>
<dbReference type="InterPro" id="IPR016439">
    <property type="entry name" value="Lag1/Lac1-like"/>
</dbReference>
<evidence type="ECO:0000256" key="3">
    <source>
        <dbReference type="ARBA" id="ARBA00022989"/>
    </source>
</evidence>
<feature type="transmembrane region" description="Helical" evidence="6">
    <location>
        <begin position="228"/>
        <end position="246"/>
    </location>
</feature>
<dbReference type="OrthoDB" id="537032at2759"/>
<evidence type="ECO:0000256" key="6">
    <source>
        <dbReference type="SAM" id="Phobius"/>
    </source>
</evidence>
<feature type="transmembrane region" description="Helical" evidence="6">
    <location>
        <begin position="313"/>
        <end position="344"/>
    </location>
</feature>
<gene>
    <name evidence="8" type="ORF">TM35_000262060</name>
</gene>
<evidence type="ECO:0000313" key="9">
    <source>
        <dbReference type="Proteomes" id="UP000192257"/>
    </source>
</evidence>
<keyword evidence="4 5" id="KW-0472">Membrane</keyword>
<evidence type="ECO:0000313" key="8">
    <source>
        <dbReference type="EMBL" id="ORC86754.1"/>
    </source>
</evidence>
<sequence length="410" mass="47594">MMNSSVISRTALRPDIYAMSFERAKEYGFVSYYNHTGDHARDLLSNNLTFTREEFWWLLTNPFSLQKHLNGWGGLGWDVTILPQLLPCLLWAVAFIFLRIFCQEQLSGIGLYLQVVVPKRHYRKLSDGISETYLNKGQRIKLKKFQTQTWLFVVYTISTIFGYYVQWDKPWFGFPVNEANRISLLTPHPYNPEPELLHYYCYGLGFYLSEIVSLLMEHDMKRSDFFEYLLHHIVTIALIVISHCSYEHRFGAYVLFIHDASDIMLALSKSLNYVVNAAILRQQKAATLKPNGIIITEPPRSFLYKIVFSENSVIVTFAAFIALFVFFRLVCLPFLALASVVLAVKIRTFTLLYWFLVILLHVILQGLHVYWFYLIIKVVLNLVTGRPSADIRSENDEMDDDVGDIESKTN</sequence>
<dbReference type="SMART" id="SM00724">
    <property type="entry name" value="TLC"/>
    <property type="match status" value="1"/>
</dbReference>
<dbReference type="GO" id="GO:0016020">
    <property type="term" value="C:membrane"/>
    <property type="evidence" value="ECO:0007669"/>
    <property type="project" value="UniProtKB-SubCell"/>
</dbReference>
<keyword evidence="9" id="KW-1185">Reference proteome</keyword>
<organism evidence="8 9">
    <name type="scientific">Trypanosoma theileri</name>
    <dbReference type="NCBI Taxonomy" id="67003"/>
    <lineage>
        <taxon>Eukaryota</taxon>
        <taxon>Discoba</taxon>
        <taxon>Euglenozoa</taxon>
        <taxon>Kinetoplastea</taxon>
        <taxon>Metakinetoplastina</taxon>
        <taxon>Trypanosomatida</taxon>
        <taxon>Trypanosomatidae</taxon>
        <taxon>Trypanosoma</taxon>
    </lineage>
</organism>
<feature type="transmembrane region" description="Helical" evidence="6">
    <location>
        <begin position="197"/>
        <end position="216"/>
    </location>
</feature>
<dbReference type="GO" id="GO:0050291">
    <property type="term" value="F:sphingosine N-acyltransferase activity"/>
    <property type="evidence" value="ECO:0007669"/>
    <property type="project" value="InterPro"/>
</dbReference>
<evidence type="ECO:0000256" key="5">
    <source>
        <dbReference type="PROSITE-ProRule" id="PRU00205"/>
    </source>
</evidence>
<dbReference type="RefSeq" id="XP_028880820.1">
    <property type="nucleotide sequence ID" value="XM_029027943.1"/>
</dbReference>
<evidence type="ECO:0000259" key="7">
    <source>
        <dbReference type="PROSITE" id="PS50922"/>
    </source>
</evidence>
<comment type="caution">
    <text evidence="8">The sequence shown here is derived from an EMBL/GenBank/DDBJ whole genome shotgun (WGS) entry which is preliminary data.</text>
</comment>
<feature type="domain" description="TLC" evidence="7">
    <location>
        <begin position="140"/>
        <end position="384"/>
    </location>
</feature>
<dbReference type="PANTHER" id="PTHR12560">
    <property type="entry name" value="LONGEVITY ASSURANCE FACTOR 1 LAG1"/>
    <property type="match status" value="1"/>
</dbReference>
<evidence type="ECO:0000256" key="2">
    <source>
        <dbReference type="ARBA" id="ARBA00022692"/>
    </source>
</evidence>
<feature type="transmembrane region" description="Helical" evidence="6">
    <location>
        <begin position="351"/>
        <end position="373"/>
    </location>
</feature>